<dbReference type="RefSeq" id="WP_346750331.1">
    <property type="nucleotide sequence ID" value="NZ_JAUJEA010000001.1"/>
</dbReference>
<evidence type="ECO:0000256" key="3">
    <source>
        <dbReference type="ARBA" id="ARBA00022650"/>
    </source>
</evidence>
<sequence length="344" mass="37777">MKKPILILKIGTAAITKNDGDLDQVAMVEIARQVAQIHKSYNIIMVSSGAVGNGKNFLKTYEGKITERKAAAAIGNPMLVNKYAQFFSPYEITIAQSLCERHHFSSKVQFGQLKETFQELWRNDIIPIANENDVVSNLELKFSDNDELATLLAVGFGASMLLLCTSVEGILDHENKMIPLIENIDEDILSLARTDNSSLGLGGMISKLTFARLATKMGIKTIIFGSRTENGILKAMKGETGTVCLPHQSSDHERKKWLASGNLVRGKLLVSKESAKALLNQKSLIIEGVQKVLEDFEKGEVFEVLNGDNTSFAVARAQLSSKDIVENLNNKNLEIAGKEEIVLL</sequence>
<dbReference type="GO" id="GO:0004349">
    <property type="term" value="F:glutamate 5-kinase activity"/>
    <property type="evidence" value="ECO:0007669"/>
    <property type="project" value="UniProtKB-EC"/>
</dbReference>
<keyword evidence="5" id="KW-0547">Nucleotide-binding</keyword>
<organism evidence="9 10">
    <name type="scientific">Splendidivirga corallicola</name>
    <dbReference type="NCBI Taxonomy" id="3051826"/>
    <lineage>
        <taxon>Bacteria</taxon>
        <taxon>Pseudomonadati</taxon>
        <taxon>Bacteroidota</taxon>
        <taxon>Cytophagia</taxon>
        <taxon>Cytophagales</taxon>
        <taxon>Splendidivirgaceae</taxon>
        <taxon>Splendidivirga</taxon>
    </lineage>
</organism>
<dbReference type="InterPro" id="IPR036393">
    <property type="entry name" value="AceGlu_kinase-like_sf"/>
</dbReference>
<dbReference type="PANTHER" id="PTHR43654:SF1">
    <property type="entry name" value="ISOPENTENYL PHOSPHATE KINASE"/>
    <property type="match status" value="1"/>
</dbReference>
<keyword evidence="4 9" id="KW-0808">Transferase</keyword>
<dbReference type="Pfam" id="PF00696">
    <property type="entry name" value="AA_kinase"/>
    <property type="match status" value="1"/>
</dbReference>
<dbReference type="NCBIfam" id="TIGR01027">
    <property type="entry name" value="proB"/>
    <property type="match status" value="1"/>
</dbReference>
<dbReference type="InterPro" id="IPR015947">
    <property type="entry name" value="PUA-like_sf"/>
</dbReference>
<evidence type="ECO:0000256" key="5">
    <source>
        <dbReference type="ARBA" id="ARBA00022741"/>
    </source>
</evidence>
<dbReference type="PIRSF" id="PIRSF000729">
    <property type="entry name" value="GK"/>
    <property type="match status" value="1"/>
</dbReference>
<dbReference type="EC" id="2.7.2.11" evidence="9"/>
<keyword evidence="1" id="KW-0963">Cytoplasm</keyword>
<dbReference type="Proteomes" id="UP001172082">
    <property type="component" value="Unassembled WGS sequence"/>
</dbReference>
<name>A0ABT8KHV4_9BACT</name>
<evidence type="ECO:0000313" key="9">
    <source>
        <dbReference type="EMBL" id="MDN5200306.1"/>
    </source>
</evidence>
<evidence type="ECO:0000256" key="2">
    <source>
        <dbReference type="ARBA" id="ARBA00022605"/>
    </source>
</evidence>
<evidence type="ECO:0000256" key="7">
    <source>
        <dbReference type="ARBA" id="ARBA00022840"/>
    </source>
</evidence>
<evidence type="ECO:0000313" key="10">
    <source>
        <dbReference type="Proteomes" id="UP001172082"/>
    </source>
</evidence>
<dbReference type="PROSITE" id="PS50890">
    <property type="entry name" value="PUA"/>
    <property type="match status" value="1"/>
</dbReference>
<dbReference type="InterPro" id="IPR011529">
    <property type="entry name" value="Glu_5kinase"/>
</dbReference>
<feature type="domain" description="PUA" evidence="8">
    <location>
        <begin position="266"/>
        <end position="342"/>
    </location>
</feature>
<accession>A0ABT8KHV4</accession>
<dbReference type="InterPro" id="IPR001048">
    <property type="entry name" value="Asp/Glu/Uridylate_kinase"/>
</dbReference>
<dbReference type="PANTHER" id="PTHR43654">
    <property type="entry name" value="GLUTAMATE 5-KINASE"/>
    <property type="match status" value="1"/>
</dbReference>
<keyword evidence="10" id="KW-1185">Reference proteome</keyword>
<dbReference type="PRINTS" id="PR00474">
    <property type="entry name" value="GLU5KINASE"/>
</dbReference>
<protein>
    <submittedName>
        <fullName evidence="9">Glutamate 5-kinase</fullName>
        <ecNumber evidence="9">2.7.2.11</ecNumber>
    </submittedName>
</protein>
<evidence type="ECO:0000259" key="8">
    <source>
        <dbReference type="SMART" id="SM00359"/>
    </source>
</evidence>
<reference evidence="9" key="1">
    <citation type="submission" date="2023-06" db="EMBL/GenBank/DDBJ databases">
        <title>Genomic of Parafulvivirga corallium.</title>
        <authorList>
            <person name="Wang G."/>
        </authorList>
    </citation>
    <scope>NUCLEOTIDE SEQUENCE</scope>
    <source>
        <strain evidence="9">BMA10</strain>
    </source>
</reference>
<comment type="caution">
    <text evidence="9">The sequence shown here is derived from an EMBL/GenBank/DDBJ whole genome shotgun (WGS) entry which is preliminary data.</text>
</comment>
<gene>
    <name evidence="9" type="primary">proB</name>
    <name evidence="9" type="ORF">QQ008_03015</name>
</gene>
<dbReference type="Gene3D" id="2.30.130.10">
    <property type="entry name" value="PUA domain"/>
    <property type="match status" value="1"/>
</dbReference>
<dbReference type="InterPro" id="IPR002478">
    <property type="entry name" value="PUA"/>
</dbReference>
<dbReference type="Pfam" id="PF01472">
    <property type="entry name" value="PUA"/>
    <property type="match status" value="1"/>
</dbReference>
<keyword evidence="7" id="KW-0067">ATP-binding</keyword>
<evidence type="ECO:0000256" key="1">
    <source>
        <dbReference type="ARBA" id="ARBA00022490"/>
    </source>
</evidence>
<keyword evidence="6" id="KW-0418">Kinase</keyword>
<dbReference type="SUPFAM" id="SSF53633">
    <property type="entry name" value="Carbamate kinase-like"/>
    <property type="match status" value="1"/>
</dbReference>
<keyword evidence="2" id="KW-0028">Amino-acid biosynthesis</keyword>
<dbReference type="InterPro" id="IPR001057">
    <property type="entry name" value="Glu/AcGlu_kinase"/>
</dbReference>
<dbReference type="Gene3D" id="3.40.1160.10">
    <property type="entry name" value="Acetylglutamate kinase-like"/>
    <property type="match status" value="1"/>
</dbReference>
<proteinExistence type="predicted"/>
<evidence type="ECO:0000256" key="6">
    <source>
        <dbReference type="ARBA" id="ARBA00022777"/>
    </source>
</evidence>
<keyword evidence="3" id="KW-0641">Proline biosynthesis</keyword>
<dbReference type="InterPro" id="IPR005715">
    <property type="entry name" value="Glu_5kinase/COase_Synthase"/>
</dbReference>
<dbReference type="SUPFAM" id="SSF88697">
    <property type="entry name" value="PUA domain-like"/>
    <property type="match status" value="1"/>
</dbReference>
<evidence type="ECO:0000256" key="4">
    <source>
        <dbReference type="ARBA" id="ARBA00022679"/>
    </source>
</evidence>
<dbReference type="SMART" id="SM00359">
    <property type="entry name" value="PUA"/>
    <property type="match status" value="1"/>
</dbReference>
<dbReference type="EMBL" id="JAUJEA010000001">
    <property type="protein sequence ID" value="MDN5200306.1"/>
    <property type="molecule type" value="Genomic_DNA"/>
</dbReference>
<dbReference type="InterPro" id="IPR036974">
    <property type="entry name" value="PUA_sf"/>
</dbReference>